<dbReference type="InterPro" id="IPR020568">
    <property type="entry name" value="Ribosomal_Su5_D2-typ_SF"/>
</dbReference>
<dbReference type="Gene3D" id="3.30.230.10">
    <property type="match status" value="1"/>
</dbReference>
<dbReference type="InterPro" id="IPR014721">
    <property type="entry name" value="Ribsml_uS5_D2-typ_fold_subgr"/>
</dbReference>
<dbReference type="GO" id="GO:0000049">
    <property type="term" value="F:tRNA binding"/>
    <property type="evidence" value="ECO:0007669"/>
    <property type="project" value="UniProtKB-UniRule"/>
</dbReference>
<dbReference type="HAMAP" id="MF_00227">
    <property type="entry name" value="RNase_P"/>
    <property type="match status" value="1"/>
</dbReference>
<evidence type="ECO:0000256" key="4">
    <source>
        <dbReference type="ARBA" id="ARBA00022801"/>
    </source>
</evidence>
<proteinExistence type="inferred from homology"/>
<comment type="caution">
    <text evidence="8">The sequence shown here is derived from an EMBL/GenBank/DDBJ whole genome shotgun (WGS) entry which is preliminary data.</text>
</comment>
<dbReference type="GO" id="GO:0030677">
    <property type="term" value="C:ribonuclease P complex"/>
    <property type="evidence" value="ECO:0007669"/>
    <property type="project" value="TreeGrafter"/>
</dbReference>
<dbReference type="SUPFAM" id="SSF54211">
    <property type="entry name" value="Ribosomal protein S5 domain 2-like"/>
    <property type="match status" value="1"/>
</dbReference>
<dbReference type="EMBL" id="PCVO01000011">
    <property type="protein sequence ID" value="PIQ75520.1"/>
    <property type="molecule type" value="Genomic_DNA"/>
</dbReference>
<dbReference type="PANTHER" id="PTHR33992">
    <property type="entry name" value="RIBONUCLEASE P PROTEIN COMPONENT"/>
    <property type="match status" value="1"/>
</dbReference>
<keyword evidence="3 6" id="KW-0255">Endonuclease</keyword>
<keyword evidence="2 6" id="KW-0540">Nuclease</keyword>
<dbReference type="GO" id="GO:0042781">
    <property type="term" value="F:3'-tRNA processing endoribonuclease activity"/>
    <property type="evidence" value="ECO:0007669"/>
    <property type="project" value="TreeGrafter"/>
</dbReference>
<evidence type="ECO:0000313" key="9">
    <source>
        <dbReference type="Proteomes" id="UP000229317"/>
    </source>
</evidence>
<dbReference type="PANTHER" id="PTHR33992:SF1">
    <property type="entry name" value="RIBONUCLEASE P PROTEIN COMPONENT"/>
    <property type="match status" value="1"/>
</dbReference>
<evidence type="ECO:0000256" key="6">
    <source>
        <dbReference type="HAMAP-Rule" id="MF_00227"/>
    </source>
</evidence>
<keyword evidence="4 6" id="KW-0378">Hydrolase</keyword>
<reference evidence="8 9" key="1">
    <citation type="submission" date="2017-09" db="EMBL/GenBank/DDBJ databases">
        <title>Depth-based differentiation of microbial function through sediment-hosted aquifers and enrichment of novel symbionts in the deep terrestrial subsurface.</title>
        <authorList>
            <person name="Probst A.J."/>
            <person name="Ladd B."/>
            <person name="Jarett J.K."/>
            <person name="Geller-Mcgrath D.E."/>
            <person name="Sieber C.M."/>
            <person name="Emerson J.B."/>
            <person name="Anantharaman K."/>
            <person name="Thomas B.C."/>
            <person name="Malmstrom R."/>
            <person name="Stieglmeier M."/>
            <person name="Klingl A."/>
            <person name="Woyke T."/>
            <person name="Ryan C.M."/>
            <person name="Banfield J.F."/>
        </authorList>
    </citation>
    <scope>NUCLEOTIDE SEQUENCE [LARGE SCALE GENOMIC DNA]</scope>
    <source>
        <strain evidence="8">CG11_big_fil_rev_8_21_14_0_20_40_15</strain>
    </source>
</reference>
<comment type="subunit">
    <text evidence="6">Consists of a catalytic RNA component (M1 or rnpB) and a protein subunit.</text>
</comment>
<dbReference type="GO" id="GO:0001682">
    <property type="term" value="P:tRNA 5'-leader removal"/>
    <property type="evidence" value="ECO:0007669"/>
    <property type="project" value="UniProtKB-UniRule"/>
</dbReference>
<dbReference type="Proteomes" id="UP000229317">
    <property type="component" value="Unassembled WGS sequence"/>
</dbReference>
<evidence type="ECO:0000256" key="1">
    <source>
        <dbReference type="ARBA" id="ARBA00022694"/>
    </source>
</evidence>
<dbReference type="GO" id="GO:0004526">
    <property type="term" value="F:ribonuclease P activity"/>
    <property type="evidence" value="ECO:0007669"/>
    <property type="project" value="UniProtKB-UniRule"/>
</dbReference>
<dbReference type="Pfam" id="PF00825">
    <property type="entry name" value="Ribonuclease_P"/>
    <property type="match status" value="1"/>
</dbReference>
<protein>
    <recommendedName>
        <fullName evidence="6 7">Ribonuclease P protein component</fullName>
        <shortName evidence="6">RNase P protein</shortName>
        <shortName evidence="6">RNaseP protein</shortName>
        <ecNumber evidence="6 7">3.1.26.5</ecNumber>
    </recommendedName>
    <alternativeName>
        <fullName evidence="6">Protein C5</fullName>
    </alternativeName>
</protein>
<gene>
    <name evidence="6 8" type="primary">rnpA</name>
    <name evidence="8" type="ORF">COV84_00755</name>
</gene>
<evidence type="ECO:0000256" key="2">
    <source>
        <dbReference type="ARBA" id="ARBA00022722"/>
    </source>
</evidence>
<evidence type="ECO:0000256" key="7">
    <source>
        <dbReference type="NCBIfam" id="TIGR00188"/>
    </source>
</evidence>
<keyword evidence="5 6" id="KW-0694">RNA-binding</keyword>
<evidence type="ECO:0000256" key="3">
    <source>
        <dbReference type="ARBA" id="ARBA00022759"/>
    </source>
</evidence>
<organism evidence="8 9">
    <name type="scientific">Candidatus Portnoybacteria bacterium CG11_big_fil_rev_8_21_14_0_20_40_15</name>
    <dbReference type="NCBI Taxonomy" id="1974817"/>
    <lineage>
        <taxon>Bacteria</taxon>
        <taxon>Candidatus Portnoyibacteriota</taxon>
    </lineage>
</organism>
<comment type="function">
    <text evidence="6">RNaseP catalyzes the removal of the 5'-leader sequence from pre-tRNA to produce the mature 5'-terminus. It can also cleave other RNA substrates such as 4.5S RNA. The protein component plays an auxiliary but essential role in vivo by binding to the 5'-leader sequence and broadening the substrate specificity of the ribozyme.</text>
</comment>
<comment type="similarity">
    <text evidence="6">Belongs to the RnpA family.</text>
</comment>
<dbReference type="InterPro" id="IPR000100">
    <property type="entry name" value="RNase_P"/>
</dbReference>
<evidence type="ECO:0000313" key="8">
    <source>
        <dbReference type="EMBL" id="PIQ75520.1"/>
    </source>
</evidence>
<dbReference type="AlphaFoldDB" id="A0A2H0KTP4"/>
<accession>A0A2H0KTP4</accession>
<dbReference type="EC" id="3.1.26.5" evidence="6 7"/>
<evidence type="ECO:0000256" key="5">
    <source>
        <dbReference type="ARBA" id="ARBA00022884"/>
    </source>
</evidence>
<name>A0A2H0KTP4_9BACT</name>
<keyword evidence="1 6" id="KW-0819">tRNA processing</keyword>
<comment type="catalytic activity">
    <reaction evidence="6">
        <text>Endonucleolytic cleavage of RNA, removing 5'-extranucleotides from tRNA precursor.</text>
        <dbReference type="EC" id="3.1.26.5"/>
    </reaction>
</comment>
<dbReference type="NCBIfam" id="TIGR00188">
    <property type="entry name" value="rnpA"/>
    <property type="match status" value="1"/>
</dbReference>
<sequence>MFAKRNRLKKTADFKKVFKDGKRAAGDLTEMIFLQNNLDVCRFGFIVSLKVSKKATVRNKIRRRLTEAVKLFTSSIKKGYDIIFIVKPKIVGKTQPDLIKNVEQIFRKTKICP</sequence>